<name>A0A1Y5RH79_9RHOB</name>
<evidence type="ECO:0000313" key="1">
    <source>
        <dbReference type="EMBL" id="SLN14787.1"/>
    </source>
</evidence>
<evidence type="ECO:0000313" key="2">
    <source>
        <dbReference type="Proteomes" id="UP000193862"/>
    </source>
</evidence>
<proteinExistence type="predicted"/>
<gene>
    <name evidence="1" type="ORF">AQS8620_00243</name>
</gene>
<evidence type="ECO:0008006" key="3">
    <source>
        <dbReference type="Google" id="ProtNLM"/>
    </source>
</evidence>
<organism evidence="1 2">
    <name type="scientific">Aquimixticola soesokkakensis</name>
    <dbReference type="NCBI Taxonomy" id="1519096"/>
    <lineage>
        <taxon>Bacteria</taxon>
        <taxon>Pseudomonadati</taxon>
        <taxon>Pseudomonadota</taxon>
        <taxon>Alphaproteobacteria</taxon>
        <taxon>Rhodobacterales</taxon>
        <taxon>Paracoccaceae</taxon>
        <taxon>Aquimixticola</taxon>
    </lineage>
</organism>
<accession>A0A1Y5RH79</accession>
<dbReference type="EMBL" id="FWFS01000001">
    <property type="protein sequence ID" value="SLN14787.1"/>
    <property type="molecule type" value="Genomic_DNA"/>
</dbReference>
<keyword evidence="2" id="KW-1185">Reference proteome</keyword>
<dbReference type="Proteomes" id="UP000193862">
    <property type="component" value="Unassembled WGS sequence"/>
</dbReference>
<dbReference type="OrthoDB" id="7873665at2"/>
<dbReference type="RefSeq" id="WP_085834990.1">
    <property type="nucleotide sequence ID" value="NZ_FWFS01000001.1"/>
</dbReference>
<reference evidence="1 2" key="1">
    <citation type="submission" date="2017-03" db="EMBL/GenBank/DDBJ databases">
        <authorList>
            <person name="Afonso C.L."/>
            <person name="Miller P.J."/>
            <person name="Scott M.A."/>
            <person name="Spackman E."/>
            <person name="Goraichik I."/>
            <person name="Dimitrov K.M."/>
            <person name="Suarez D.L."/>
            <person name="Swayne D.E."/>
        </authorList>
    </citation>
    <scope>NUCLEOTIDE SEQUENCE [LARGE SCALE GENOMIC DNA]</scope>
    <source>
        <strain evidence="1 2">CECT 8620</strain>
    </source>
</reference>
<dbReference type="AlphaFoldDB" id="A0A1Y5RH79"/>
<protein>
    <recommendedName>
        <fullName evidence="3">Ribbon-helix-helix protein CopG domain-containing protein</fullName>
    </recommendedName>
</protein>
<sequence length="67" mass="7386">MEKITLYLDESTVQMLHLLARDSGQTIGKIVQEAALDRYMRRAVEGLHSSAASAPYLDLDDSEFASG</sequence>